<name>A0ABV6YRV9_UNCC1</name>
<feature type="domain" description="PNPLA" evidence="6">
    <location>
        <begin position="15"/>
        <end position="268"/>
    </location>
</feature>
<evidence type="ECO:0000313" key="7">
    <source>
        <dbReference type="EMBL" id="MFC1848856.1"/>
    </source>
</evidence>
<dbReference type="Pfam" id="PF01734">
    <property type="entry name" value="Patatin"/>
    <property type="match status" value="1"/>
</dbReference>
<dbReference type="InterPro" id="IPR050301">
    <property type="entry name" value="NTE"/>
</dbReference>
<gene>
    <name evidence="7" type="ORF">ACFL27_01495</name>
</gene>
<feature type="transmembrane region" description="Helical" evidence="5">
    <location>
        <begin position="12"/>
        <end position="34"/>
    </location>
</feature>
<keyword evidence="5" id="KW-0812">Transmembrane</keyword>
<dbReference type="PANTHER" id="PTHR14226">
    <property type="entry name" value="NEUROPATHY TARGET ESTERASE/SWISS CHEESE D.MELANOGASTER"/>
    <property type="match status" value="1"/>
</dbReference>
<keyword evidence="3 4" id="KW-0443">Lipid metabolism</keyword>
<evidence type="ECO:0000259" key="6">
    <source>
        <dbReference type="PROSITE" id="PS51635"/>
    </source>
</evidence>
<keyword evidence="5" id="KW-1133">Transmembrane helix</keyword>
<comment type="caution">
    <text evidence="4">Lacks conserved residue(s) required for the propagation of feature annotation.</text>
</comment>
<evidence type="ECO:0000256" key="2">
    <source>
        <dbReference type="ARBA" id="ARBA00022963"/>
    </source>
</evidence>
<dbReference type="Gene3D" id="3.40.1090.10">
    <property type="entry name" value="Cytosolic phospholipase A2 catalytic domain"/>
    <property type="match status" value="1"/>
</dbReference>
<evidence type="ECO:0000256" key="4">
    <source>
        <dbReference type="PROSITE-ProRule" id="PRU01161"/>
    </source>
</evidence>
<organism evidence="7 8">
    <name type="scientific">candidate division CSSED10-310 bacterium</name>
    <dbReference type="NCBI Taxonomy" id="2855610"/>
    <lineage>
        <taxon>Bacteria</taxon>
        <taxon>Bacteria division CSSED10-310</taxon>
    </lineage>
</organism>
<evidence type="ECO:0000256" key="3">
    <source>
        <dbReference type="ARBA" id="ARBA00023098"/>
    </source>
</evidence>
<comment type="caution">
    <text evidence="7">The sequence shown here is derived from an EMBL/GenBank/DDBJ whole genome shotgun (WGS) entry which is preliminary data.</text>
</comment>
<evidence type="ECO:0000256" key="1">
    <source>
        <dbReference type="ARBA" id="ARBA00022801"/>
    </source>
</evidence>
<feature type="active site" description="Nucleophile" evidence="4">
    <location>
        <position position="62"/>
    </location>
</feature>
<dbReference type="SUPFAM" id="SSF52151">
    <property type="entry name" value="FabD/lysophospholipase-like"/>
    <property type="match status" value="1"/>
</dbReference>
<feature type="active site" description="Proton acceptor" evidence="4">
    <location>
        <position position="255"/>
    </location>
</feature>
<dbReference type="EMBL" id="JBHPBY010000009">
    <property type="protein sequence ID" value="MFC1848856.1"/>
    <property type="molecule type" value="Genomic_DNA"/>
</dbReference>
<keyword evidence="1 4" id="KW-0378">Hydrolase</keyword>
<reference evidence="7 8" key="1">
    <citation type="submission" date="2024-09" db="EMBL/GenBank/DDBJ databases">
        <title>Laminarin stimulates single cell rates of sulfate reduction while oxygen inhibits transcriptomic activity in coastal marine sediment.</title>
        <authorList>
            <person name="Lindsay M."/>
            <person name="Orcutt B."/>
            <person name="Emerson D."/>
            <person name="Stepanauskas R."/>
            <person name="D'Angelo T."/>
        </authorList>
    </citation>
    <scope>NUCLEOTIDE SEQUENCE [LARGE SCALE GENOMIC DNA]</scope>
    <source>
        <strain evidence="7">SAG AM-311-K15</strain>
    </source>
</reference>
<dbReference type="PROSITE" id="PS51635">
    <property type="entry name" value="PNPLA"/>
    <property type="match status" value="1"/>
</dbReference>
<accession>A0ABV6YRV9</accession>
<keyword evidence="5" id="KW-0472">Membrane</keyword>
<dbReference type="InterPro" id="IPR002641">
    <property type="entry name" value="PNPLA_dom"/>
</dbReference>
<proteinExistence type="predicted"/>
<dbReference type="PANTHER" id="PTHR14226:SF29">
    <property type="entry name" value="NEUROPATHY TARGET ESTERASE SWS"/>
    <property type="match status" value="1"/>
</dbReference>
<keyword evidence="8" id="KW-1185">Reference proteome</keyword>
<dbReference type="InterPro" id="IPR016035">
    <property type="entry name" value="Acyl_Trfase/lysoPLipase"/>
</dbReference>
<evidence type="ECO:0000256" key="5">
    <source>
        <dbReference type="SAM" id="Phobius"/>
    </source>
</evidence>
<evidence type="ECO:0000313" key="8">
    <source>
        <dbReference type="Proteomes" id="UP001594351"/>
    </source>
</evidence>
<dbReference type="Proteomes" id="UP001594351">
    <property type="component" value="Unassembled WGS sequence"/>
</dbReference>
<protein>
    <submittedName>
        <fullName evidence="7">Patatin-like phospholipase family protein</fullName>
    </submittedName>
</protein>
<keyword evidence="2 4" id="KW-0442">Lipid degradation</keyword>
<feature type="short sequence motif" description="GXSXG" evidence="4">
    <location>
        <begin position="60"/>
        <end position="64"/>
    </location>
</feature>
<sequence length="448" mass="51791">MKKMNKWDFKKIAFVASGGGFKALGWHIGVAMALKEYGFAVIPGVEGRKDEYKSIDHVVGSSGGSIFAAIIANALNERDVQRLDQKSLLSYFLPFRDDKNLHVTDFSYLDVFLPNFPDLTDIIKFSKNFLSLPKIFQKYGPGFGIEAIMREILQFKGLFSLEKLEKFLSKALPINDFAALYQKNRVELNIVATEVNNPRKAIFGWKKSTWINSAEDNFYRDRYLNNATISQAVAASSSIVPIYKPTVIDGIPYVDGEIKQALSVHIAVDQGADLIFVSHTFKPYIQNGSMGELSDILSLIMQELYTSIYQKIQTPKIFHQQKKRVYDLIRSDKFRKKYNLEPKKHKEMVQEICDTMLFDPNRKYIFISSPNELFFMDHFNLLSYANREIMSSGYYTTRQVMDMHGFARLERFKAKGILEDQELTSFRFPNTAYERYKQRRKRMIPLVE</sequence>